<dbReference type="AlphaFoldDB" id="B1K3E0"/>
<gene>
    <name evidence="2" type="ordered locus">Bcenmc03_4685</name>
</gene>
<accession>B1K3E0</accession>
<dbReference type="Proteomes" id="UP000002169">
    <property type="component" value="Chromosome 2"/>
</dbReference>
<dbReference type="KEGG" id="bcm:Bcenmc03_4685"/>
<proteinExistence type="predicted"/>
<protein>
    <submittedName>
        <fullName evidence="2">Uncharacterized protein</fullName>
    </submittedName>
</protein>
<evidence type="ECO:0000313" key="3">
    <source>
        <dbReference type="Proteomes" id="UP000002169"/>
    </source>
</evidence>
<name>B1K3E0_BURO0</name>
<organism evidence="2 3">
    <name type="scientific">Burkholderia orbicola (strain MC0-3)</name>
    <dbReference type="NCBI Taxonomy" id="406425"/>
    <lineage>
        <taxon>Bacteria</taxon>
        <taxon>Pseudomonadati</taxon>
        <taxon>Pseudomonadota</taxon>
        <taxon>Betaproteobacteria</taxon>
        <taxon>Burkholderiales</taxon>
        <taxon>Burkholderiaceae</taxon>
        <taxon>Burkholderia</taxon>
        <taxon>Burkholderia cepacia complex</taxon>
        <taxon>Burkholderia orbicola</taxon>
    </lineage>
</organism>
<evidence type="ECO:0000313" key="2">
    <source>
        <dbReference type="EMBL" id="ACA93819.1"/>
    </source>
</evidence>
<sequence length="182" mass="19587">MKKLILAIAASACAMSAYAANPEPIDLKVQLAGEVPPQGVFEVTPVGWASGEEAKFDIPEDWDGGVRYRAFPFQVKSNYGAIHMKLSATSGGTSMTSTDSWRFLGEDGTSKLGVKRQVIIAGKTAWEWVDQAKMEVASKELAAKGSEVKLQLGFYFDNTIPVKKGISYTGIASVVFETDLDG</sequence>
<dbReference type="EMBL" id="CP000959">
    <property type="protein sequence ID" value="ACA93819.1"/>
    <property type="molecule type" value="Genomic_DNA"/>
</dbReference>
<evidence type="ECO:0000256" key="1">
    <source>
        <dbReference type="SAM" id="SignalP"/>
    </source>
</evidence>
<feature type="chain" id="PRO_5002766642" evidence="1">
    <location>
        <begin position="20"/>
        <end position="182"/>
    </location>
</feature>
<dbReference type="HOGENOM" id="CLU_1486384_0_0_4"/>
<feature type="signal peptide" evidence="1">
    <location>
        <begin position="1"/>
        <end position="19"/>
    </location>
</feature>
<keyword evidence="1" id="KW-0732">Signal</keyword>
<reference evidence="3" key="1">
    <citation type="submission" date="2008-02" db="EMBL/GenBank/DDBJ databases">
        <title>Complete sequence of chromosome 2 of Burkholderia cenocepacia MC0-3.</title>
        <authorList>
            <person name="Copeland A."/>
            <person name="Lucas S."/>
            <person name="Lapidus A."/>
            <person name="Barry K."/>
            <person name="Bruce D."/>
            <person name="Goodwin L."/>
            <person name="Glavina del Rio T."/>
            <person name="Dalin E."/>
            <person name="Tice H."/>
            <person name="Pitluck S."/>
            <person name="Chain P."/>
            <person name="Malfatti S."/>
            <person name="Shin M."/>
            <person name="Vergez L."/>
            <person name="Schmutz J."/>
            <person name="Larimer F."/>
            <person name="Land M."/>
            <person name="Hauser L."/>
            <person name="Kyrpides N."/>
            <person name="Mikhailova N."/>
            <person name="Tiedje J."/>
            <person name="Richardson P."/>
        </authorList>
    </citation>
    <scope>NUCLEOTIDE SEQUENCE [LARGE SCALE GENOMIC DNA]</scope>
    <source>
        <strain evidence="3">MC0-3</strain>
    </source>
</reference>
<dbReference type="RefSeq" id="WP_012339189.1">
    <property type="nucleotide sequence ID" value="NC_010515.1"/>
</dbReference>